<comment type="caution">
    <text evidence="2">The sequence shown here is derived from an EMBL/GenBank/DDBJ whole genome shotgun (WGS) entry which is preliminary data.</text>
</comment>
<reference evidence="2 3" key="1">
    <citation type="journal article" date="2024" name="bioRxiv">
        <title>A reference genome for Trichogramma kaykai: A tiny desert-dwelling parasitoid wasp with competing sex-ratio distorters.</title>
        <authorList>
            <person name="Culotta J."/>
            <person name="Lindsey A.R."/>
        </authorList>
    </citation>
    <scope>NUCLEOTIDE SEQUENCE [LARGE SCALE GENOMIC DNA]</scope>
    <source>
        <strain evidence="2 3">KSX58</strain>
    </source>
</reference>
<keyword evidence="3" id="KW-1185">Reference proteome</keyword>
<name>A0ABD2WL91_9HYME</name>
<feature type="region of interest" description="Disordered" evidence="1">
    <location>
        <begin position="199"/>
        <end position="228"/>
    </location>
</feature>
<evidence type="ECO:0000313" key="2">
    <source>
        <dbReference type="EMBL" id="KAL3393711.1"/>
    </source>
</evidence>
<feature type="compositionally biased region" description="Low complexity" evidence="1">
    <location>
        <begin position="290"/>
        <end position="308"/>
    </location>
</feature>
<dbReference type="EMBL" id="JBJJXI010000096">
    <property type="protein sequence ID" value="KAL3393711.1"/>
    <property type="molecule type" value="Genomic_DNA"/>
</dbReference>
<dbReference type="AlphaFoldDB" id="A0ABD2WL91"/>
<organism evidence="2 3">
    <name type="scientific">Trichogramma kaykai</name>
    <dbReference type="NCBI Taxonomy" id="54128"/>
    <lineage>
        <taxon>Eukaryota</taxon>
        <taxon>Metazoa</taxon>
        <taxon>Ecdysozoa</taxon>
        <taxon>Arthropoda</taxon>
        <taxon>Hexapoda</taxon>
        <taxon>Insecta</taxon>
        <taxon>Pterygota</taxon>
        <taxon>Neoptera</taxon>
        <taxon>Endopterygota</taxon>
        <taxon>Hymenoptera</taxon>
        <taxon>Apocrita</taxon>
        <taxon>Proctotrupomorpha</taxon>
        <taxon>Chalcidoidea</taxon>
        <taxon>Trichogrammatidae</taxon>
        <taxon>Trichogramma</taxon>
    </lineage>
</organism>
<dbReference type="Proteomes" id="UP001627154">
    <property type="component" value="Unassembled WGS sequence"/>
</dbReference>
<protein>
    <submittedName>
        <fullName evidence="2">Uncharacterized protein</fullName>
    </submittedName>
</protein>
<proteinExistence type="predicted"/>
<sequence>MHSCVDERQGGYQSTIKNYRDYEGYPTYMSARPSNFEPSAPDYISPYSKSDHDVYQSESSPENLYYNDGVVSDTLSSSSSNEARTAYYKTKYASESAANALRASPSPSTVINEIGGGGGQNQPEYSPLQSAEYSTSASYSVGGYGERQQQQHQHQQPGGSQPVNHHRPGEEAAGLASEYVKPSGNGGGAVYGTYSSNSQGVLEYPQRPSPFAHNSPSQSEYSSPSHLPSTHTYTDYLPHHAAAYKAYSAPKYQSLLGALKSLFGGGDSPTVSATGHYPIYYSPQSPASGLPPSAAASLHHPGPHGSPSVPVPAAAPPSYYYSGAGPPSSLGSNSPYSKSYMSMPTMRFVHGPSPSSPSISSGPYGGGPSGVGSRIVLVRDSSGAHTSAYPSHLNPGGVMAPSAAYPPTRSRYYFSPASGGPPSTGPSLFYTSAAAAQNAALHQQSPLTYTSVSPSSSPLSSLYPGAGSSFAAPAHHHHPASLGSTGGGSTFLGYSV</sequence>
<gene>
    <name evidence="2" type="ORF">TKK_011973</name>
</gene>
<feature type="region of interest" description="Disordered" evidence="1">
    <location>
        <begin position="27"/>
        <end position="65"/>
    </location>
</feature>
<evidence type="ECO:0000256" key="1">
    <source>
        <dbReference type="SAM" id="MobiDB-lite"/>
    </source>
</evidence>
<feature type="compositionally biased region" description="Polar residues" evidence="1">
    <location>
        <begin position="121"/>
        <end position="139"/>
    </location>
</feature>
<feature type="compositionally biased region" description="Low complexity" evidence="1">
    <location>
        <begin position="215"/>
        <end position="228"/>
    </location>
</feature>
<evidence type="ECO:0000313" key="3">
    <source>
        <dbReference type="Proteomes" id="UP001627154"/>
    </source>
</evidence>
<feature type="region of interest" description="Disordered" evidence="1">
    <location>
        <begin position="97"/>
        <end position="181"/>
    </location>
</feature>
<feature type="region of interest" description="Disordered" evidence="1">
    <location>
        <begin position="290"/>
        <end position="310"/>
    </location>
</feature>
<accession>A0ABD2WL91</accession>